<evidence type="ECO:0000259" key="3">
    <source>
        <dbReference type="Pfam" id="PF02470"/>
    </source>
</evidence>
<dbReference type="EMBL" id="JAODWD010000005">
    <property type="protein sequence ID" value="MCT7661197.1"/>
    <property type="molecule type" value="Genomic_DNA"/>
</dbReference>
<dbReference type="InterPro" id="IPR024516">
    <property type="entry name" value="Mce_C"/>
</dbReference>
<dbReference type="Proteomes" id="UP001206639">
    <property type="component" value="Unassembled WGS sequence"/>
</dbReference>
<dbReference type="InterPro" id="IPR052336">
    <property type="entry name" value="MlaD_Phospholipid_Transporter"/>
</dbReference>
<comment type="caution">
    <text evidence="5">The sequence shown here is derived from an EMBL/GenBank/DDBJ whole genome shotgun (WGS) entry which is preliminary data.</text>
</comment>
<proteinExistence type="predicted"/>
<keyword evidence="6" id="KW-1185">Reference proteome</keyword>
<feature type="domain" description="Mammalian cell entry C-terminal" evidence="4">
    <location>
        <begin position="118"/>
        <end position="305"/>
    </location>
</feature>
<keyword evidence="2" id="KW-0472">Membrane</keyword>
<dbReference type="InterPro" id="IPR005693">
    <property type="entry name" value="Mce"/>
</dbReference>
<dbReference type="Pfam" id="PF11887">
    <property type="entry name" value="Mce4_CUP1"/>
    <property type="match status" value="1"/>
</dbReference>
<accession>A0ABT2MFZ9</accession>
<evidence type="ECO:0000256" key="1">
    <source>
        <dbReference type="SAM" id="Coils"/>
    </source>
</evidence>
<dbReference type="InterPro" id="IPR003399">
    <property type="entry name" value="Mce/MlaD"/>
</dbReference>
<dbReference type="Pfam" id="PF02470">
    <property type="entry name" value="MlaD"/>
    <property type="match status" value="1"/>
</dbReference>
<protein>
    <submittedName>
        <fullName evidence="5">MCE family protein</fullName>
    </submittedName>
</protein>
<reference evidence="6" key="1">
    <citation type="submission" date="2023-07" db="EMBL/GenBank/DDBJ databases">
        <authorList>
            <person name="Deng Y."/>
            <person name="Zhang Y.-Q."/>
        </authorList>
    </citation>
    <scope>NUCLEOTIDE SEQUENCE [LARGE SCALE GENOMIC DNA]</scope>
    <source>
        <strain evidence="6">CPCC 205710</strain>
    </source>
</reference>
<evidence type="ECO:0000256" key="2">
    <source>
        <dbReference type="SAM" id="Phobius"/>
    </source>
</evidence>
<feature type="coiled-coil region" evidence="1">
    <location>
        <begin position="192"/>
        <end position="219"/>
    </location>
</feature>
<keyword evidence="1" id="KW-0175">Coiled coil</keyword>
<evidence type="ECO:0000259" key="4">
    <source>
        <dbReference type="Pfam" id="PF11887"/>
    </source>
</evidence>
<dbReference type="RefSeq" id="WP_260995235.1">
    <property type="nucleotide sequence ID" value="NZ_JAODWD010000005.1"/>
</dbReference>
<feature type="domain" description="Mce/MlaD" evidence="3">
    <location>
        <begin position="39"/>
        <end position="111"/>
    </location>
</feature>
<feature type="transmembrane region" description="Helical" evidence="2">
    <location>
        <begin position="7"/>
        <end position="29"/>
    </location>
</feature>
<evidence type="ECO:0000313" key="6">
    <source>
        <dbReference type="Proteomes" id="UP001206639"/>
    </source>
</evidence>
<name>A0ABT2MFZ9_9MYCO</name>
<gene>
    <name evidence="5" type="ORF">N4S67_22585</name>
</gene>
<dbReference type="PANTHER" id="PTHR33371">
    <property type="entry name" value="INTERMEMBRANE PHOSPHOLIPID TRANSPORT SYSTEM BINDING PROTEIN MLAD-RELATED"/>
    <property type="match status" value="1"/>
</dbReference>
<keyword evidence="2" id="KW-1133">Transmembrane helix</keyword>
<organism evidence="5 6">
    <name type="scientific">Mycobacterium deserti</name>
    <dbReference type="NCBI Taxonomy" id="2978347"/>
    <lineage>
        <taxon>Bacteria</taxon>
        <taxon>Bacillati</taxon>
        <taxon>Actinomycetota</taxon>
        <taxon>Actinomycetes</taxon>
        <taxon>Mycobacteriales</taxon>
        <taxon>Mycobacteriaceae</taxon>
        <taxon>Mycobacterium</taxon>
    </lineage>
</organism>
<evidence type="ECO:0000313" key="5">
    <source>
        <dbReference type="EMBL" id="MCT7661197.1"/>
    </source>
</evidence>
<sequence>MTATRVTFAKFGIFAVIMTLLTGILLMVFSEHRGGASNGYTAVFGDASGLKVGDSVRAAGLRVGTVKAVELKPDKTVVVGFDADRTVPLTAGTRAAVRYLNLVGDRYLELVDHPGSTRLIPTGSQIPIDHTSPALDLDVLLGGLKPVIQSLNPADVNALTASLIQIMQGQGGTVESLFSRTSSFTNALADNHMIVEELIDNLNSAMATLEQDGERFTANIDRLHRLVGELSDQRDPIGTAIDGLAGGTASLADLLTEARSPLAGTIAQLGRLAPNLEAGREQLDAALGKAPDNYRKLARIGSYGSFLNYYLCGIQVRVTDLQGRTAVFPWIKQETGRCAEEP</sequence>
<keyword evidence="2" id="KW-0812">Transmembrane</keyword>
<dbReference type="NCBIfam" id="TIGR00996">
    <property type="entry name" value="Mtu_fam_mce"/>
    <property type="match status" value="1"/>
</dbReference>
<dbReference type="PANTHER" id="PTHR33371:SF17">
    <property type="entry name" value="MCE-FAMILY PROTEIN MCE1B"/>
    <property type="match status" value="1"/>
</dbReference>